<dbReference type="Gene3D" id="3.30.1150.10">
    <property type="match status" value="1"/>
</dbReference>
<accession>A0AAU7EHX4</accession>
<protein>
    <submittedName>
        <fullName evidence="3">Energy transducer TonB</fullName>
    </submittedName>
</protein>
<keyword evidence="4" id="KW-1185">Reference proteome</keyword>
<evidence type="ECO:0000313" key="3">
    <source>
        <dbReference type="EMBL" id="XBL14945.1"/>
    </source>
</evidence>
<evidence type="ECO:0000256" key="1">
    <source>
        <dbReference type="SAM" id="SignalP"/>
    </source>
</evidence>
<dbReference type="KEGG" id="mlil:QLS71_002760"/>
<dbReference type="InterPro" id="IPR037682">
    <property type="entry name" value="TonB_C"/>
</dbReference>
<reference evidence="3" key="1">
    <citation type="submission" date="2024-04" db="EMBL/GenBank/DDBJ databases">
        <title>Mariniflexile litorale, isolated from the shallow sediments of the Sea of Japan.</title>
        <authorList>
            <person name="Romanenko L."/>
            <person name="Isaeva M."/>
        </authorList>
    </citation>
    <scope>NUCLEOTIDE SEQUENCE [LARGE SCALE GENOMIC DNA]</scope>
    <source>
        <strain evidence="3">KMM 9835</strain>
    </source>
</reference>
<proteinExistence type="predicted"/>
<feature type="chain" id="PRO_5043537477" evidence="1">
    <location>
        <begin position="18"/>
        <end position="158"/>
    </location>
</feature>
<sequence>MKKLTIIILLFTSFVFAQNNSSKDNSKDSMAGEKIDNIKSANDLGKDRLPTFAKCKGISSIEEQRKCFSKVVSSTISKNLKINKIKGQDQNIDIFVKIILNKTGKITNIEFLKSNDKSGYFENEVIRAINNLPKFEPAIKDGELVSVPYSFPVKLSLK</sequence>
<dbReference type="AlphaFoldDB" id="A0AAU7EHX4"/>
<evidence type="ECO:0000313" key="4">
    <source>
        <dbReference type="Proteomes" id="UP001224325"/>
    </source>
</evidence>
<feature type="signal peptide" evidence="1">
    <location>
        <begin position="1"/>
        <end position="17"/>
    </location>
</feature>
<evidence type="ECO:0000259" key="2">
    <source>
        <dbReference type="Pfam" id="PF03544"/>
    </source>
</evidence>
<dbReference type="Proteomes" id="UP001224325">
    <property type="component" value="Chromosome"/>
</dbReference>
<dbReference type="RefSeq" id="WP_308990390.1">
    <property type="nucleotide sequence ID" value="NZ_CP155618.1"/>
</dbReference>
<dbReference type="Pfam" id="PF03544">
    <property type="entry name" value="TonB_C"/>
    <property type="match status" value="1"/>
</dbReference>
<dbReference type="SUPFAM" id="SSF74653">
    <property type="entry name" value="TolA/TonB C-terminal domain"/>
    <property type="match status" value="1"/>
</dbReference>
<keyword evidence="1" id="KW-0732">Signal</keyword>
<name>A0AAU7EHX4_9FLAO</name>
<feature type="domain" description="TonB C-terminal" evidence="2">
    <location>
        <begin position="94"/>
        <end position="154"/>
    </location>
</feature>
<organism evidence="3 4">
    <name type="scientific">Mariniflexile litorale</name>
    <dbReference type="NCBI Taxonomy" id="3045158"/>
    <lineage>
        <taxon>Bacteria</taxon>
        <taxon>Pseudomonadati</taxon>
        <taxon>Bacteroidota</taxon>
        <taxon>Flavobacteriia</taxon>
        <taxon>Flavobacteriales</taxon>
        <taxon>Flavobacteriaceae</taxon>
        <taxon>Mariniflexile</taxon>
    </lineage>
</organism>
<dbReference type="EMBL" id="CP155618">
    <property type="protein sequence ID" value="XBL14945.1"/>
    <property type="molecule type" value="Genomic_DNA"/>
</dbReference>
<gene>
    <name evidence="3" type="ORF">QLS71_002760</name>
</gene>
<dbReference type="GO" id="GO:0055085">
    <property type="term" value="P:transmembrane transport"/>
    <property type="evidence" value="ECO:0007669"/>
    <property type="project" value="InterPro"/>
</dbReference>